<evidence type="ECO:0000256" key="2">
    <source>
        <dbReference type="ARBA" id="ARBA00023043"/>
    </source>
</evidence>
<feature type="repeat" description="ANK" evidence="3">
    <location>
        <begin position="421"/>
        <end position="453"/>
    </location>
</feature>
<dbReference type="Proteomes" id="UP001165740">
    <property type="component" value="Chromosome 8"/>
</dbReference>
<dbReference type="OrthoDB" id="6078039at2759"/>
<dbReference type="SMART" id="SM00248">
    <property type="entry name" value="ANK"/>
    <property type="match status" value="16"/>
</dbReference>
<sequence>MIPKYVKMSTNASSSEDSFLIQAVTSRAPDKIHAAAYNLLFNKNLYSQRVLDYCLLRSSKNGHIVLVRSLLAAGANLETRDGKQNTPLLLSVLNNQLRITSLLLQKGADLNASNSDGDTALILSTLYTASYSTTQLLLNQTCINKEHRNSKGFTALESAIKVFNLEAIKLLIDVKVPMPFYDKHSIFSLLNQSSSNLHENSIKNGILNVVKYFKSEKETGKQALITAAAKRDSRAVHLIVSMDNAVLNYTKNTYLQAIVQILESLVNATVGDDDINTVRMLTQHYLLIHHNYGDKVLENLAVESAVSVGNNVILQLLCESKFFISNAIVGSLAERGATSLLQILIKHGANVNNDSKIIRYQGSALERAMLKEQFDCVKLLVNAGAVLNIYDALEMAVQSNKQKTVEFLFGSFAESIDAKVFSSNLLHLAVSHENTDIIKMLLDKGFNVNLQCEDKTPLMLAASPAIIDLLVSRGADVNATIAQNRNTRKVLHYIVSGAYKKYLRSKFSQKSNRWINMCHATIVELFIHHGASIIEKDYNSRTPFLIAAETSDSKYVMMVLLEAGANLDERMLSGCNALHVAVQSCRKENVAFLLKRGADINSCNIFGQNALFMCEDDEVMKLLLSNNADVNAVDTDGNNALMFHLIKWSYDFDIVKELIAASDVNHKRKDGKTPLLLAAKRLEADVISLLIHKGADVNYTVVRNGENISAFTITVSYVWNQSKEAMDCLNILLDHGLNTSCIPSYFIHSLISVGCFSLVTRLISLGIAPSVIELETSVSAWVRTKYIFSPLDSAMLVQNSHLAQFLVDIRFLTPKDLRLLSGDPESKEFIVSERNESLGYQSFRQPLSLETLTFVAASQLFGHGHDRVNKICQSGLPKPLQEALMFQKVSNDQGLKDDFNRKNLLLFKTAFNHAKLKPRGDGYFNRMYGSIRIGLGEN</sequence>
<organism evidence="4 5">
    <name type="scientific">Biomphalaria glabrata</name>
    <name type="common">Bloodfluke planorb</name>
    <name type="synonym">Freshwater snail</name>
    <dbReference type="NCBI Taxonomy" id="6526"/>
    <lineage>
        <taxon>Eukaryota</taxon>
        <taxon>Metazoa</taxon>
        <taxon>Spiralia</taxon>
        <taxon>Lophotrochozoa</taxon>
        <taxon>Mollusca</taxon>
        <taxon>Gastropoda</taxon>
        <taxon>Heterobranchia</taxon>
        <taxon>Euthyneura</taxon>
        <taxon>Panpulmonata</taxon>
        <taxon>Hygrophila</taxon>
        <taxon>Lymnaeoidea</taxon>
        <taxon>Planorbidae</taxon>
        <taxon>Biomphalaria</taxon>
    </lineage>
</organism>
<evidence type="ECO:0000313" key="5">
    <source>
        <dbReference type="RefSeq" id="XP_055895643.1"/>
    </source>
</evidence>
<protein>
    <submittedName>
        <fullName evidence="5">Ankyrin repeat protein RF_0381</fullName>
    </submittedName>
</protein>
<keyword evidence="2 3" id="KW-0040">ANK repeat</keyword>
<feature type="repeat" description="ANK" evidence="3">
    <location>
        <begin position="573"/>
        <end position="605"/>
    </location>
</feature>
<evidence type="ECO:0000256" key="3">
    <source>
        <dbReference type="PROSITE-ProRule" id="PRU00023"/>
    </source>
</evidence>
<dbReference type="SUPFAM" id="SSF48403">
    <property type="entry name" value="Ankyrin repeat"/>
    <property type="match status" value="2"/>
</dbReference>
<keyword evidence="4" id="KW-1185">Reference proteome</keyword>
<evidence type="ECO:0000313" key="4">
    <source>
        <dbReference type="Proteomes" id="UP001165740"/>
    </source>
</evidence>
<feature type="repeat" description="ANK" evidence="3">
    <location>
        <begin position="670"/>
        <end position="698"/>
    </location>
</feature>
<feature type="repeat" description="ANK" evidence="3">
    <location>
        <begin position="83"/>
        <end position="115"/>
    </location>
</feature>
<dbReference type="AlphaFoldDB" id="A0A9W3B868"/>
<dbReference type="PANTHER" id="PTHR24198">
    <property type="entry name" value="ANKYRIN REPEAT AND PROTEIN KINASE DOMAIN-CONTAINING PROTEIN"/>
    <property type="match status" value="1"/>
</dbReference>
<keyword evidence="1" id="KW-0677">Repeat</keyword>
<feature type="repeat" description="ANK" evidence="3">
    <location>
        <begin position="539"/>
        <end position="572"/>
    </location>
</feature>
<accession>A0A9W3B868</accession>
<dbReference type="InterPro" id="IPR002110">
    <property type="entry name" value="Ankyrin_rpt"/>
</dbReference>
<dbReference type="PROSITE" id="PS50088">
    <property type="entry name" value="ANK_REPEAT"/>
    <property type="match status" value="5"/>
</dbReference>
<dbReference type="InterPro" id="IPR036770">
    <property type="entry name" value="Ankyrin_rpt-contain_sf"/>
</dbReference>
<dbReference type="RefSeq" id="XP_055895643.1">
    <property type="nucleotide sequence ID" value="XM_056039668.1"/>
</dbReference>
<proteinExistence type="predicted"/>
<dbReference type="PANTHER" id="PTHR24198:SF165">
    <property type="entry name" value="ANKYRIN REPEAT-CONTAINING PROTEIN-RELATED"/>
    <property type="match status" value="1"/>
</dbReference>
<gene>
    <name evidence="5" type="primary">LOC106078964</name>
</gene>
<reference evidence="5" key="1">
    <citation type="submission" date="2025-08" db="UniProtKB">
        <authorList>
            <consortium name="RefSeq"/>
        </authorList>
    </citation>
    <scope>IDENTIFICATION</scope>
</reference>
<dbReference type="GeneID" id="106078964"/>
<name>A0A9W3B868_BIOGL</name>
<dbReference type="Pfam" id="PF12796">
    <property type="entry name" value="Ank_2"/>
    <property type="match status" value="4"/>
</dbReference>
<evidence type="ECO:0000256" key="1">
    <source>
        <dbReference type="ARBA" id="ARBA00022737"/>
    </source>
</evidence>
<dbReference type="PROSITE" id="PS50297">
    <property type="entry name" value="ANK_REP_REGION"/>
    <property type="match status" value="5"/>
</dbReference>
<dbReference type="Gene3D" id="1.25.40.20">
    <property type="entry name" value="Ankyrin repeat-containing domain"/>
    <property type="match status" value="5"/>
</dbReference>